<dbReference type="InterPro" id="IPR036938">
    <property type="entry name" value="PAP2/HPO_sf"/>
</dbReference>
<keyword evidence="10" id="KW-1185">Reference proteome</keyword>
<sequence length="216" mass="22459">MNTAHRLDDQLLLAANGFARDTPGLHGILLDYGKYGLVVFAALLLAGLVAARGRTSTALAATGWAAVATLLALAVNQPLGHLVAEARPYVTHPTILRLADRTADFSFPSDHAVMAGAVAAGLTIAHRRLGALAWVAAVLMAFTRVYIGAHYPWDVAAGLVLGSLVALLGWLVLRRPLVWLTARLREQPGIRSLFGAPHAETSAPAGPLGGSVAAGS</sequence>
<dbReference type="SMART" id="SM00014">
    <property type="entry name" value="acidPPc"/>
    <property type="match status" value="1"/>
</dbReference>
<dbReference type="PANTHER" id="PTHR14969">
    <property type="entry name" value="SPHINGOSINE-1-PHOSPHATE PHOSPHOHYDROLASE"/>
    <property type="match status" value="1"/>
</dbReference>
<evidence type="ECO:0000256" key="2">
    <source>
        <dbReference type="ARBA" id="ARBA00022475"/>
    </source>
</evidence>
<dbReference type="Pfam" id="PF01569">
    <property type="entry name" value="PAP2"/>
    <property type="match status" value="1"/>
</dbReference>
<dbReference type="GO" id="GO:0005886">
    <property type="term" value="C:plasma membrane"/>
    <property type="evidence" value="ECO:0007669"/>
    <property type="project" value="UniProtKB-SubCell"/>
</dbReference>
<reference evidence="10" key="1">
    <citation type="submission" date="2016-10" db="EMBL/GenBank/DDBJ databases">
        <authorList>
            <person name="Varghese N."/>
            <person name="Submissions S."/>
        </authorList>
    </citation>
    <scope>NUCLEOTIDE SEQUENCE [LARGE SCALE GENOMIC DNA]</scope>
    <source>
        <strain evidence="10">CGMCC 1.6963</strain>
    </source>
</reference>
<dbReference type="Proteomes" id="UP000199019">
    <property type="component" value="Unassembled WGS sequence"/>
</dbReference>
<dbReference type="STRING" id="587636.SAMN05216199_2279"/>
<feature type="transmembrane region" description="Helical" evidence="7">
    <location>
        <begin position="32"/>
        <end position="51"/>
    </location>
</feature>
<proteinExistence type="predicted"/>
<gene>
    <name evidence="9" type="ORF">SAMN05216199_2279</name>
</gene>
<feature type="transmembrane region" description="Helical" evidence="7">
    <location>
        <begin position="155"/>
        <end position="173"/>
    </location>
</feature>
<evidence type="ECO:0000256" key="5">
    <source>
        <dbReference type="ARBA" id="ARBA00022989"/>
    </source>
</evidence>
<comment type="subcellular location">
    <subcellularLocation>
        <location evidence="1">Cell membrane</location>
        <topology evidence="1">Multi-pass membrane protein</topology>
    </subcellularLocation>
</comment>
<evidence type="ECO:0000313" key="10">
    <source>
        <dbReference type="Proteomes" id="UP000199019"/>
    </source>
</evidence>
<dbReference type="RefSeq" id="WP_091758129.1">
    <property type="nucleotide sequence ID" value="NZ_FOHB01000003.1"/>
</dbReference>
<feature type="domain" description="Phosphatidic acid phosphatase type 2/haloperoxidase" evidence="8">
    <location>
        <begin position="62"/>
        <end position="170"/>
    </location>
</feature>
<dbReference type="GO" id="GO:0016787">
    <property type="term" value="F:hydrolase activity"/>
    <property type="evidence" value="ECO:0007669"/>
    <property type="project" value="UniProtKB-KW"/>
</dbReference>
<keyword evidence="5 7" id="KW-1133">Transmembrane helix</keyword>
<evidence type="ECO:0000313" key="9">
    <source>
        <dbReference type="EMBL" id="SES16271.1"/>
    </source>
</evidence>
<evidence type="ECO:0000256" key="6">
    <source>
        <dbReference type="ARBA" id="ARBA00023136"/>
    </source>
</evidence>
<keyword evidence="3 7" id="KW-0812">Transmembrane</keyword>
<protein>
    <submittedName>
        <fullName evidence="9">Undecaprenyl-diphosphatase/undecaprenyl-diphosphatase</fullName>
    </submittedName>
</protein>
<dbReference type="PANTHER" id="PTHR14969:SF62">
    <property type="entry name" value="DECAPRENYLPHOSPHORYL-5-PHOSPHORIBOSE PHOSPHATASE RV3807C-RELATED"/>
    <property type="match status" value="1"/>
</dbReference>
<keyword evidence="4" id="KW-0378">Hydrolase</keyword>
<dbReference type="Gene3D" id="1.20.144.10">
    <property type="entry name" value="Phosphatidic acid phosphatase type 2/haloperoxidase"/>
    <property type="match status" value="1"/>
</dbReference>
<dbReference type="AlphaFoldDB" id="A0A1H9V3Z2"/>
<dbReference type="OrthoDB" id="5243958at2"/>
<evidence type="ECO:0000256" key="4">
    <source>
        <dbReference type="ARBA" id="ARBA00022801"/>
    </source>
</evidence>
<keyword evidence="2" id="KW-1003">Cell membrane</keyword>
<evidence type="ECO:0000256" key="3">
    <source>
        <dbReference type="ARBA" id="ARBA00022692"/>
    </source>
</evidence>
<evidence type="ECO:0000256" key="1">
    <source>
        <dbReference type="ARBA" id="ARBA00004651"/>
    </source>
</evidence>
<organism evidence="9 10">
    <name type="scientific">Pedococcus cremeus</name>
    <dbReference type="NCBI Taxonomy" id="587636"/>
    <lineage>
        <taxon>Bacteria</taxon>
        <taxon>Bacillati</taxon>
        <taxon>Actinomycetota</taxon>
        <taxon>Actinomycetes</taxon>
        <taxon>Micrococcales</taxon>
        <taxon>Intrasporangiaceae</taxon>
        <taxon>Pedococcus</taxon>
    </lineage>
</organism>
<evidence type="ECO:0000259" key="8">
    <source>
        <dbReference type="SMART" id="SM00014"/>
    </source>
</evidence>
<keyword evidence="6 7" id="KW-0472">Membrane</keyword>
<dbReference type="InterPro" id="IPR000326">
    <property type="entry name" value="PAP2/HPO"/>
</dbReference>
<evidence type="ECO:0000256" key="7">
    <source>
        <dbReference type="SAM" id="Phobius"/>
    </source>
</evidence>
<dbReference type="SUPFAM" id="SSF48317">
    <property type="entry name" value="Acid phosphatase/Vanadium-dependent haloperoxidase"/>
    <property type="match status" value="1"/>
</dbReference>
<name>A0A1H9V3Z2_9MICO</name>
<dbReference type="EMBL" id="FOHB01000003">
    <property type="protein sequence ID" value="SES16271.1"/>
    <property type="molecule type" value="Genomic_DNA"/>
</dbReference>
<accession>A0A1H9V3Z2</accession>
<feature type="transmembrane region" description="Helical" evidence="7">
    <location>
        <begin position="131"/>
        <end position="149"/>
    </location>
</feature>